<name>A0A2X0MN64_9BASI</name>
<sequence>MIIAIERYLDVFTYHTSTFGLDIASKPADWCSRSRFPLPNDANY</sequence>
<dbReference type="AlphaFoldDB" id="A0A2X0MN64"/>
<gene>
    <name evidence="1" type="primary">BQ5605_C027g10308</name>
    <name evidence="1" type="ORF">BQ5605_C027G10308</name>
</gene>
<organism evidence="1 2">
    <name type="scientific">Microbotryum silenes-dioicae</name>
    <dbReference type="NCBI Taxonomy" id="796604"/>
    <lineage>
        <taxon>Eukaryota</taxon>
        <taxon>Fungi</taxon>
        <taxon>Dikarya</taxon>
        <taxon>Basidiomycota</taxon>
        <taxon>Pucciniomycotina</taxon>
        <taxon>Microbotryomycetes</taxon>
        <taxon>Microbotryales</taxon>
        <taxon>Microbotryaceae</taxon>
        <taxon>Microbotryum</taxon>
    </lineage>
</organism>
<reference evidence="1 2" key="1">
    <citation type="submission" date="2016-11" db="EMBL/GenBank/DDBJ databases">
        <authorList>
            <person name="Jaros S."/>
            <person name="Januszkiewicz K."/>
            <person name="Wedrychowicz H."/>
        </authorList>
    </citation>
    <scope>NUCLEOTIDE SEQUENCE [LARGE SCALE GENOMIC DNA]</scope>
</reference>
<evidence type="ECO:0000313" key="2">
    <source>
        <dbReference type="Proteomes" id="UP000249464"/>
    </source>
</evidence>
<protein>
    <submittedName>
        <fullName evidence="1">BQ5605_C027g10308 protein</fullName>
    </submittedName>
</protein>
<dbReference type="Proteomes" id="UP000249464">
    <property type="component" value="Unassembled WGS sequence"/>
</dbReference>
<dbReference type="EMBL" id="FQNC01000089">
    <property type="protein sequence ID" value="SGZ28305.1"/>
    <property type="molecule type" value="Genomic_DNA"/>
</dbReference>
<evidence type="ECO:0000313" key="1">
    <source>
        <dbReference type="EMBL" id="SGZ28305.1"/>
    </source>
</evidence>
<accession>A0A2X0MN64</accession>
<proteinExistence type="predicted"/>
<keyword evidence="2" id="KW-1185">Reference proteome</keyword>